<name>A0ABC8V5K0_9AQUA</name>
<gene>
    <name evidence="2" type="ORF">ILEXP_LOCUS59295</name>
</gene>
<dbReference type="EMBL" id="CAUOFW020010535">
    <property type="protein sequence ID" value="CAK9188603.1"/>
    <property type="molecule type" value="Genomic_DNA"/>
</dbReference>
<evidence type="ECO:0000256" key="1">
    <source>
        <dbReference type="SAM" id="MobiDB-lite"/>
    </source>
</evidence>
<comment type="caution">
    <text evidence="2">The sequence shown here is derived from an EMBL/GenBank/DDBJ whole genome shotgun (WGS) entry which is preliminary data.</text>
</comment>
<keyword evidence="3" id="KW-1185">Reference proteome</keyword>
<dbReference type="AlphaFoldDB" id="A0ABC8V5K0"/>
<accession>A0ABC8V5K0</accession>
<feature type="region of interest" description="Disordered" evidence="1">
    <location>
        <begin position="69"/>
        <end position="107"/>
    </location>
</feature>
<proteinExistence type="predicted"/>
<organism evidence="2 3">
    <name type="scientific">Ilex paraguariensis</name>
    <name type="common">yerba mate</name>
    <dbReference type="NCBI Taxonomy" id="185542"/>
    <lineage>
        <taxon>Eukaryota</taxon>
        <taxon>Viridiplantae</taxon>
        <taxon>Streptophyta</taxon>
        <taxon>Embryophyta</taxon>
        <taxon>Tracheophyta</taxon>
        <taxon>Spermatophyta</taxon>
        <taxon>Magnoliopsida</taxon>
        <taxon>eudicotyledons</taxon>
        <taxon>Gunneridae</taxon>
        <taxon>Pentapetalae</taxon>
        <taxon>asterids</taxon>
        <taxon>campanulids</taxon>
        <taxon>Aquifoliales</taxon>
        <taxon>Aquifoliaceae</taxon>
        <taxon>Ilex</taxon>
    </lineage>
</organism>
<sequence length="121" mass="12182">MGESTISAIGFSAFNQTSGQGGVRASFVGPKMLGNVYGGTHSWVGDASRARSVEGVAGLGITFDGVGVGSRGSGKACGKASGRRRTPSGEAQATQGEAQATPAGHWAQWVTLETEVVPTGR</sequence>
<evidence type="ECO:0000313" key="3">
    <source>
        <dbReference type="Proteomes" id="UP001642360"/>
    </source>
</evidence>
<protein>
    <submittedName>
        <fullName evidence="2">Uncharacterized protein</fullName>
    </submittedName>
</protein>
<evidence type="ECO:0000313" key="2">
    <source>
        <dbReference type="EMBL" id="CAK9188603.1"/>
    </source>
</evidence>
<dbReference type="Proteomes" id="UP001642360">
    <property type="component" value="Unassembled WGS sequence"/>
</dbReference>
<reference evidence="2 3" key="1">
    <citation type="submission" date="2024-02" db="EMBL/GenBank/DDBJ databases">
        <authorList>
            <person name="Vignale AGUSTIN F."/>
            <person name="Sosa J E."/>
            <person name="Modenutti C."/>
        </authorList>
    </citation>
    <scope>NUCLEOTIDE SEQUENCE [LARGE SCALE GENOMIC DNA]</scope>
</reference>
<feature type="compositionally biased region" description="Low complexity" evidence="1">
    <location>
        <begin position="89"/>
        <end position="104"/>
    </location>
</feature>